<dbReference type="InterPro" id="IPR036457">
    <property type="entry name" value="PPM-type-like_dom_sf"/>
</dbReference>
<protein>
    <recommendedName>
        <fullName evidence="3">PPM-type phosphatase domain-containing protein</fullName>
    </recommendedName>
</protein>
<name>A0A9P6KH06_9FUNG</name>
<reference evidence="1" key="1">
    <citation type="journal article" date="2020" name="Fungal Divers.">
        <title>Resolving the Mortierellaceae phylogeny through synthesis of multi-gene phylogenetics and phylogenomics.</title>
        <authorList>
            <person name="Vandepol N."/>
            <person name="Liber J."/>
            <person name="Desiro A."/>
            <person name="Na H."/>
            <person name="Kennedy M."/>
            <person name="Barry K."/>
            <person name="Grigoriev I.V."/>
            <person name="Miller A.N."/>
            <person name="O'Donnell K."/>
            <person name="Stajich J.E."/>
            <person name="Bonito G."/>
        </authorList>
    </citation>
    <scope>NUCLEOTIDE SEQUENCE</scope>
    <source>
        <strain evidence="1">KOD1015</strain>
    </source>
</reference>
<feature type="non-terminal residue" evidence="1">
    <location>
        <position position="1"/>
    </location>
</feature>
<gene>
    <name evidence="1" type="ORF">BGW38_006657</name>
</gene>
<evidence type="ECO:0008006" key="3">
    <source>
        <dbReference type="Google" id="ProtNLM"/>
    </source>
</evidence>
<accession>A0A9P6KH06</accession>
<proteinExistence type="predicted"/>
<evidence type="ECO:0000313" key="1">
    <source>
        <dbReference type="EMBL" id="KAF9584382.1"/>
    </source>
</evidence>
<dbReference type="EMBL" id="JAABOA010000428">
    <property type="protein sequence ID" value="KAF9584382.1"/>
    <property type="molecule type" value="Genomic_DNA"/>
</dbReference>
<comment type="caution">
    <text evidence="1">The sequence shown here is derived from an EMBL/GenBank/DDBJ whole genome shotgun (WGS) entry which is preliminary data.</text>
</comment>
<keyword evidence="2" id="KW-1185">Reference proteome</keyword>
<organism evidence="1 2">
    <name type="scientific">Lunasporangiospora selenospora</name>
    <dbReference type="NCBI Taxonomy" id="979761"/>
    <lineage>
        <taxon>Eukaryota</taxon>
        <taxon>Fungi</taxon>
        <taxon>Fungi incertae sedis</taxon>
        <taxon>Mucoromycota</taxon>
        <taxon>Mortierellomycotina</taxon>
        <taxon>Mortierellomycetes</taxon>
        <taxon>Mortierellales</taxon>
        <taxon>Mortierellaceae</taxon>
        <taxon>Lunasporangiospora</taxon>
    </lineage>
</organism>
<dbReference type="Proteomes" id="UP000780801">
    <property type="component" value="Unassembled WGS sequence"/>
</dbReference>
<dbReference type="SUPFAM" id="SSF81606">
    <property type="entry name" value="PP2C-like"/>
    <property type="match status" value="1"/>
</dbReference>
<dbReference type="AlphaFoldDB" id="A0A9P6KH06"/>
<evidence type="ECO:0000313" key="2">
    <source>
        <dbReference type="Proteomes" id="UP000780801"/>
    </source>
</evidence>
<dbReference type="OrthoDB" id="420076at2759"/>
<sequence length="177" mass="19114">DKFLIMATGGLWDQLTSEEAVYLVGSLLDGKVGQEQLDSDRRKALQFKLRVKSTATAIGTTGLSSLSQPSIENGEDDDELIFAGLASKCPVDRPLIFTYKDQANASTHLLRNAIGGAEDDKVAATLVIPSPMSRVYRDDITVMVILLGKQDATLALSSAVPSNGFKEISLSERARHF</sequence>
<dbReference type="Gene3D" id="3.60.40.10">
    <property type="entry name" value="PPM-type phosphatase domain"/>
    <property type="match status" value="1"/>
</dbReference>